<dbReference type="SUPFAM" id="SSF56112">
    <property type="entry name" value="Protein kinase-like (PK-like)"/>
    <property type="match status" value="1"/>
</dbReference>
<dbReference type="GO" id="GO:0005737">
    <property type="term" value="C:cytoplasm"/>
    <property type="evidence" value="ECO:0000318"/>
    <property type="project" value="GO_Central"/>
</dbReference>
<keyword evidence="5" id="KW-0067">ATP-binding</keyword>
<dbReference type="AlphaFoldDB" id="A0BSL9"/>
<dbReference type="KEGG" id="ptm:GSPATT00031768001"/>
<keyword evidence="1" id="KW-0723">Serine/threonine-protein kinase</keyword>
<protein>
    <recommendedName>
        <fullName evidence="6">Protein kinase domain-containing protein</fullName>
    </recommendedName>
</protein>
<dbReference type="InParanoid" id="A0BSL9"/>
<name>A0BSL9_PARTE</name>
<dbReference type="SMART" id="SM00220">
    <property type="entry name" value="S_TKc"/>
    <property type="match status" value="1"/>
</dbReference>
<dbReference type="Pfam" id="PF00069">
    <property type="entry name" value="Pkinase"/>
    <property type="match status" value="1"/>
</dbReference>
<dbReference type="GeneID" id="5014718"/>
<evidence type="ECO:0000256" key="4">
    <source>
        <dbReference type="ARBA" id="ARBA00022777"/>
    </source>
</evidence>
<dbReference type="InterPro" id="IPR011009">
    <property type="entry name" value="Kinase-like_dom_sf"/>
</dbReference>
<feature type="domain" description="Protein kinase" evidence="6">
    <location>
        <begin position="1"/>
        <end position="180"/>
    </location>
</feature>
<dbReference type="GO" id="GO:0010506">
    <property type="term" value="P:regulation of autophagy"/>
    <property type="evidence" value="ECO:0000318"/>
    <property type="project" value="GO_Central"/>
</dbReference>
<dbReference type="GO" id="GO:0004674">
    <property type="term" value="F:protein serine/threonine kinase activity"/>
    <property type="evidence" value="ECO:0000318"/>
    <property type="project" value="GO_Central"/>
</dbReference>
<evidence type="ECO:0000256" key="5">
    <source>
        <dbReference type="ARBA" id="ARBA00022840"/>
    </source>
</evidence>
<organism evidence="7 8">
    <name type="scientific">Paramecium tetraurelia</name>
    <dbReference type="NCBI Taxonomy" id="5888"/>
    <lineage>
        <taxon>Eukaryota</taxon>
        <taxon>Sar</taxon>
        <taxon>Alveolata</taxon>
        <taxon>Ciliophora</taxon>
        <taxon>Intramacronucleata</taxon>
        <taxon>Oligohymenophorea</taxon>
        <taxon>Peniculida</taxon>
        <taxon>Parameciidae</taxon>
        <taxon>Paramecium</taxon>
    </lineage>
</organism>
<dbReference type="CDD" id="cd00180">
    <property type="entry name" value="PKc"/>
    <property type="match status" value="1"/>
</dbReference>
<dbReference type="HOGENOM" id="CLU_678749_0_0_1"/>
<keyword evidence="4" id="KW-0418">Kinase</keyword>
<dbReference type="GO" id="GO:0016020">
    <property type="term" value="C:membrane"/>
    <property type="evidence" value="ECO:0000318"/>
    <property type="project" value="GO_Central"/>
</dbReference>
<keyword evidence="2" id="KW-0808">Transferase</keyword>
<dbReference type="InterPro" id="IPR008271">
    <property type="entry name" value="Ser/Thr_kinase_AS"/>
</dbReference>
<dbReference type="GO" id="GO:0005524">
    <property type="term" value="F:ATP binding"/>
    <property type="evidence" value="ECO:0007669"/>
    <property type="project" value="UniProtKB-KW"/>
</dbReference>
<dbReference type="OMA" id="KYYHRDI"/>
<dbReference type="STRING" id="5888.A0BSL9"/>
<dbReference type="GO" id="GO:0005776">
    <property type="term" value="C:autophagosome"/>
    <property type="evidence" value="ECO:0000318"/>
    <property type="project" value="GO_Central"/>
</dbReference>
<evidence type="ECO:0000256" key="2">
    <source>
        <dbReference type="ARBA" id="ARBA00022679"/>
    </source>
</evidence>
<dbReference type="eggNOG" id="KOG0583">
    <property type="taxonomic scope" value="Eukaryota"/>
</dbReference>
<dbReference type="GO" id="GO:0000045">
    <property type="term" value="P:autophagosome assembly"/>
    <property type="evidence" value="ECO:0000318"/>
    <property type="project" value="GO_Central"/>
</dbReference>
<keyword evidence="8" id="KW-1185">Reference proteome</keyword>
<evidence type="ECO:0000259" key="6">
    <source>
        <dbReference type="PROSITE" id="PS50011"/>
    </source>
</evidence>
<dbReference type="OrthoDB" id="310190at2759"/>
<sequence length="406" mass="48849">MSMCQYWNYVNVNICLEIESLMEYLQQKSHINEEEALDIFSQIYRGLSYLQNQKYYHRDIKPSNIMFKDREIKIIDFGFCKQNIGVDNLKQHTRCGTFGYEAPEVKFGVYDPEKSDIYSLGVVYYEILYGLQNFHSKREFTYPQEKQVSETTKTFVDMMIQEEAGNRISWPQIGQILEAIKNTYNIEFHQKYQLDENLKEKYFILKKLLQDLKKIRKQIKDFPSENLELLLIKKLIFDFESTKLEFQRQKIELEKQLKILQNRHDVDILELQILQNHSLRTKLNKLISDLESERYISLNENKEVKLKLCNDYFKKHYYHLNEELFNEQSENFQSNLEKGMNEFLSILQKPEFNTSENSLQMKLLRINIFIIKYSDNSFVKSHYNLVTNQRSFILKQVNNKQRTQYG</sequence>
<dbReference type="PROSITE" id="PS50011">
    <property type="entry name" value="PROTEIN_KINASE_DOM"/>
    <property type="match status" value="1"/>
</dbReference>
<keyword evidence="3" id="KW-0547">Nucleotide-binding</keyword>
<dbReference type="Proteomes" id="UP000000600">
    <property type="component" value="Unassembled WGS sequence"/>
</dbReference>
<evidence type="ECO:0000256" key="3">
    <source>
        <dbReference type="ARBA" id="ARBA00022741"/>
    </source>
</evidence>
<dbReference type="RefSeq" id="XP_001428934.1">
    <property type="nucleotide sequence ID" value="XM_001428897.1"/>
</dbReference>
<proteinExistence type="predicted"/>
<dbReference type="InterPro" id="IPR000719">
    <property type="entry name" value="Prot_kinase_dom"/>
</dbReference>
<dbReference type="GO" id="GO:0000407">
    <property type="term" value="C:phagophore assembly site"/>
    <property type="evidence" value="ECO:0000318"/>
    <property type="project" value="GO_Central"/>
</dbReference>
<dbReference type="PANTHER" id="PTHR24345">
    <property type="entry name" value="SERINE/THREONINE-PROTEIN KINASE PLK"/>
    <property type="match status" value="1"/>
</dbReference>
<evidence type="ECO:0000313" key="8">
    <source>
        <dbReference type="Proteomes" id="UP000000600"/>
    </source>
</evidence>
<dbReference type="Gene3D" id="1.10.510.10">
    <property type="entry name" value="Transferase(Phosphotransferase) domain 1"/>
    <property type="match status" value="1"/>
</dbReference>
<evidence type="ECO:0000256" key="1">
    <source>
        <dbReference type="ARBA" id="ARBA00022527"/>
    </source>
</evidence>
<dbReference type="GO" id="GO:0005829">
    <property type="term" value="C:cytosol"/>
    <property type="evidence" value="ECO:0000318"/>
    <property type="project" value="GO_Central"/>
</dbReference>
<reference evidence="7 8" key="1">
    <citation type="journal article" date="2006" name="Nature">
        <title>Global trends of whole-genome duplications revealed by the ciliate Paramecium tetraurelia.</title>
        <authorList>
            <consortium name="Genoscope"/>
            <person name="Aury J.-M."/>
            <person name="Jaillon O."/>
            <person name="Duret L."/>
            <person name="Noel B."/>
            <person name="Jubin C."/>
            <person name="Porcel B.M."/>
            <person name="Segurens B."/>
            <person name="Daubin V."/>
            <person name="Anthouard V."/>
            <person name="Aiach N."/>
            <person name="Arnaiz O."/>
            <person name="Billaut A."/>
            <person name="Beisson J."/>
            <person name="Blanc I."/>
            <person name="Bouhouche K."/>
            <person name="Camara F."/>
            <person name="Duharcourt S."/>
            <person name="Guigo R."/>
            <person name="Gogendeau D."/>
            <person name="Katinka M."/>
            <person name="Keller A.-M."/>
            <person name="Kissmehl R."/>
            <person name="Klotz C."/>
            <person name="Koll F."/>
            <person name="Le Moue A."/>
            <person name="Lepere C."/>
            <person name="Malinsky S."/>
            <person name="Nowacki M."/>
            <person name="Nowak J.K."/>
            <person name="Plattner H."/>
            <person name="Poulain J."/>
            <person name="Ruiz F."/>
            <person name="Serrano V."/>
            <person name="Zagulski M."/>
            <person name="Dessen P."/>
            <person name="Betermier M."/>
            <person name="Weissenbach J."/>
            <person name="Scarpelli C."/>
            <person name="Schachter V."/>
            <person name="Sperling L."/>
            <person name="Meyer E."/>
            <person name="Cohen J."/>
            <person name="Wincker P."/>
        </authorList>
    </citation>
    <scope>NUCLEOTIDE SEQUENCE [LARGE SCALE GENOMIC DNA]</scope>
    <source>
        <strain evidence="7 8">Stock d4-2</strain>
    </source>
</reference>
<dbReference type="EMBL" id="CT868014">
    <property type="protein sequence ID" value="CAK61536.1"/>
    <property type="molecule type" value="Genomic_DNA"/>
</dbReference>
<gene>
    <name evidence="7" type="ORF">GSPATT00031768001</name>
</gene>
<dbReference type="PANTHER" id="PTHR24345:SF0">
    <property type="entry name" value="CELL CYCLE SERINE_THREONINE-PROTEIN KINASE CDC5_MSD2"/>
    <property type="match status" value="1"/>
</dbReference>
<accession>A0BSL9</accession>
<evidence type="ECO:0000313" key="7">
    <source>
        <dbReference type="EMBL" id="CAK61536.1"/>
    </source>
</evidence>
<dbReference type="PROSITE" id="PS00108">
    <property type="entry name" value="PROTEIN_KINASE_ST"/>
    <property type="match status" value="1"/>
</dbReference>